<organism evidence="1">
    <name type="scientific">metagenome</name>
    <dbReference type="NCBI Taxonomy" id="256318"/>
    <lineage>
        <taxon>unclassified sequences</taxon>
        <taxon>metagenomes</taxon>
    </lineage>
</organism>
<name>A0A380TI00_9ZZZZ</name>
<gene>
    <name evidence="1" type="ORF">DF3PB_4780003</name>
</gene>
<dbReference type="AlphaFoldDB" id="A0A380TI00"/>
<reference evidence="1" key="1">
    <citation type="submission" date="2018-07" db="EMBL/GenBank/DDBJ databases">
        <authorList>
            <person name="Quirk P.G."/>
            <person name="Krulwich T.A."/>
        </authorList>
    </citation>
    <scope>NUCLEOTIDE SEQUENCE</scope>
</reference>
<evidence type="ECO:0000313" key="1">
    <source>
        <dbReference type="EMBL" id="SUS07637.1"/>
    </source>
</evidence>
<sequence length="138" mass="15028">MALKQAEVVGAAHLQRVMRARGPALPSLVRTSIDTLFFVMHGRRPVHQLSQPSPTVDGRPAPAMTTVRRVPPVAFRSFSSYACLPRVSTARAVPEQEMAGLKPAMTRREGGRRRPALMVPAWRLTLTASAMCEGIEAA</sequence>
<accession>A0A380TI00</accession>
<dbReference type="EMBL" id="UIDG01000421">
    <property type="protein sequence ID" value="SUS07637.1"/>
    <property type="molecule type" value="Genomic_DNA"/>
</dbReference>
<protein>
    <submittedName>
        <fullName evidence="1">Uncharacterized protein</fullName>
    </submittedName>
</protein>
<proteinExistence type="predicted"/>